<dbReference type="InterPro" id="IPR059153">
    <property type="entry name" value="NSD_PHD-1st"/>
</dbReference>
<evidence type="ECO:0000256" key="1">
    <source>
        <dbReference type="ARBA" id="ARBA00004123"/>
    </source>
</evidence>
<accession>A0A3R7MLP6</accession>
<dbReference type="EMBL" id="QCYY01000453">
    <property type="protein sequence ID" value="ROT85038.1"/>
    <property type="molecule type" value="Genomic_DNA"/>
</dbReference>
<dbReference type="InterPro" id="IPR013083">
    <property type="entry name" value="Znf_RING/FYVE/PHD"/>
</dbReference>
<dbReference type="InterPro" id="IPR001965">
    <property type="entry name" value="Znf_PHD"/>
</dbReference>
<evidence type="ECO:0000256" key="10">
    <source>
        <dbReference type="ARBA" id="ARBA00023242"/>
    </source>
</evidence>
<evidence type="ECO:0000256" key="6">
    <source>
        <dbReference type="ARBA" id="ARBA00023015"/>
    </source>
</evidence>
<dbReference type="OrthoDB" id="332390at2759"/>
<feature type="compositionally biased region" description="Basic and acidic residues" evidence="14">
    <location>
        <begin position="293"/>
        <end position="303"/>
    </location>
</feature>
<dbReference type="PROSITE" id="PS50014">
    <property type="entry name" value="BROMODOMAIN_2"/>
    <property type="match status" value="1"/>
</dbReference>
<dbReference type="Proteomes" id="UP000283509">
    <property type="component" value="Unassembled WGS sequence"/>
</dbReference>
<dbReference type="GO" id="GO:0000228">
    <property type="term" value="C:nuclear chromosome"/>
    <property type="evidence" value="ECO:0007669"/>
    <property type="project" value="TreeGrafter"/>
</dbReference>
<dbReference type="Pfam" id="PF00439">
    <property type="entry name" value="Bromodomain"/>
    <property type="match status" value="1"/>
</dbReference>
<evidence type="ECO:0000256" key="3">
    <source>
        <dbReference type="ARBA" id="ARBA00022723"/>
    </source>
</evidence>
<dbReference type="STRING" id="6689.A0A3R7MLP6"/>
<evidence type="ECO:0000256" key="12">
    <source>
        <dbReference type="PROSITE-ProRule" id="PRU00035"/>
    </source>
</evidence>
<feature type="region of interest" description="Disordered" evidence="14">
    <location>
        <begin position="166"/>
        <end position="331"/>
    </location>
</feature>
<dbReference type="InterPro" id="IPR019786">
    <property type="entry name" value="Zinc_finger_PHD-type_CS"/>
</dbReference>
<dbReference type="Pfam" id="PF00628">
    <property type="entry name" value="PHD"/>
    <property type="match status" value="1"/>
</dbReference>
<dbReference type="GO" id="GO:0006355">
    <property type="term" value="P:regulation of DNA-templated transcription"/>
    <property type="evidence" value="ECO:0007669"/>
    <property type="project" value="TreeGrafter"/>
</dbReference>
<feature type="domain" description="PHD-type" evidence="16">
    <location>
        <begin position="36"/>
        <end position="86"/>
    </location>
</feature>
<dbReference type="SUPFAM" id="SSF57903">
    <property type="entry name" value="FYVE/PHD zinc finger"/>
    <property type="match status" value="2"/>
</dbReference>
<keyword evidence="4 13" id="KW-0863">Zinc-finger</keyword>
<feature type="compositionally biased region" description="Acidic residues" evidence="14">
    <location>
        <begin position="103"/>
        <end position="117"/>
    </location>
</feature>
<feature type="compositionally biased region" description="Basic and acidic residues" evidence="14">
    <location>
        <begin position="257"/>
        <end position="269"/>
    </location>
</feature>
<dbReference type="GO" id="GO:0008623">
    <property type="term" value="C:CHRAC"/>
    <property type="evidence" value="ECO:0007669"/>
    <property type="project" value="TreeGrafter"/>
</dbReference>
<keyword evidence="18" id="KW-1185">Reference proteome</keyword>
<dbReference type="Gene3D" id="3.30.40.10">
    <property type="entry name" value="Zinc/RING finger domain, C3HC4 (zinc finger)"/>
    <property type="match status" value="2"/>
</dbReference>
<feature type="compositionally biased region" description="Basic and acidic residues" evidence="14">
    <location>
        <begin position="167"/>
        <end position="250"/>
    </location>
</feature>
<keyword evidence="5" id="KW-0862">Zinc</keyword>
<dbReference type="GO" id="GO:0003677">
    <property type="term" value="F:DNA binding"/>
    <property type="evidence" value="ECO:0007669"/>
    <property type="project" value="TreeGrafter"/>
</dbReference>
<feature type="compositionally biased region" description="Low complexity" evidence="14">
    <location>
        <begin position="274"/>
        <end position="292"/>
    </location>
</feature>
<evidence type="ECO:0000256" key="7">
    <source>
        <dbReference type="ARBA" id="ARBA00023054"/>
    </source>
</evidence>
<proteinExistence type="predicted"/>
<dbReference type="GO" id="GO:0031445">
    <property type="term" value="P:regulation of heterochromatin formation"/>
    <property type="evidence" value="ECO:0007669"/>
    <property type="project" value="TreeGrafter"/>
</dbReference>
<evidence type="ECO:0000256" key="13">
    <source>
        <dbReference type="PROSITE-ProRule" id="PRU00146"/>
    </source>
</evidence>
<keyword evidence="2" id="KW-0597">Phosphoprotein</keyword>
<dbReference type="InterPro" id="IPR036427">
    <property type="entry name" value="Bromodomain-like_sf"/>
</dbReference>
<dbReference type="PANTHER" id="PTHR46510">
    <property type="entry name" value="BROMODOMAIN ADJACENT TO ZINC FINGER DOMAIN PROTEIN 1A"/>
    <property type="match status" value="1"/>
</dbReference>
<feature type="domain" description="PHD-type" evidence="16">
    <location>
        <begin position="123"/>
        <end position="168"/>
    </location>
</feature>
<dbReference type="InterPro" id="IPR001487">
    <property type="entry name" value="Bromodomain"/>
</dbReference>
<keyword evidence="9" id="KW-0804">Transcription</keyword>
<dbReference type="InterPro" id="IPR019787">
    <property type="entry name" value="Znf_PHD-finger"/>
</dbReference>
<dbReference type="PROSITE" id="PS50016">
    <property type="entry name" value="ZF_PHD_2"/>
    <property type="match status" value="2"/>
</dbReference>
<dbReference type="InterPro" id="IPR018359">
    <property type="entry name" value="Bromodomain_CS"/>
</dbReference>
<evidence type="ECO:0000256" key="8">
    <source>
        <dbReference type="ARBA" id="ARBA00023117"/>
    </source>
</evidence>
<evidence type="ECO:0000256" key="9">
    <source>
        <dbReference type="ARBA" id="ARBA00023163"/>
    </source>
</evidence>
<protein>
    <recommendedName>
        <fullName evidence="11">Bromodomain adjacent to zinc finger domain protein 1A</fullName>
    </recommendedName>
</protein>
<dbReference type="PROSITE" id="PS01359">
    <property type="entry name" value="ZF_PHD_1"/>
    <property type="match status" value="2"/>
</dbReference>
<dbReference type="InterPro" id="IPR011011">
    <property type="entry name" value="Znf_FYVE_PHD"/>
</dbReference>
<dbReference type="PRINTS" id="PR00503">
    <property type="entry name" value="BROMODOMAIN"/>
</dbReference>
<evidence type="ECO:0000256" key="11">
    <source>
        <dbReference type="ARBA" id="ARBA00068253"/>
    </source>
</evidence>
<feature type="domain" description="Bromo" evidence="15">
    <location>
        <begin position="351"/>
        <end position="421"/>
    </location>
</feature>
<dbReference type="SMART" id="SM00249">
    <property type="entry name" value="PHD"/>
    <property type="match status" value="2"/>
</dbReference>
<dbReference type="SMART" id="SM00297">
    <property type="entry name" value="BROMO"/>
    <property type="match status" value="1"/>
</dbReference>
<sequence length="455" mass="52040">MERWEKSLMTSSSLSKLCLHFSTLDNSITWSRSALNARCRICRRKADAENMLLCDECDKGYHVYCLKPKLKAIPSGNWYCDHCKPKEKPKSPRKKRQIYKDISDDEMDEEKTSDEEESEVENEDVCFVCEKPGTLICCDTCPLAYHQQCADLRTVPRGNWSCGACKGTKDSAQDKKTTKENKNSKENSKASKDSSKNSKENKNSKDSSKSGKDNSKNSKDNSKSGKDNSKSGKENSKNSKDNSKNSKENAKSSNSKNSKDNSKNKENKNKKNANAKNNKNAKSAKNAKSSPSPDKKRRSEGPENSRSSKKAKLEEPEVEYTSPKRNNRRSLVDENSDFNSVALETLLDELFKHKMSWPFHKAVSKKEAPDYYDIVKKPMDFGRIREKLNSLKYGTDDEFIADVMLVFQNCQQYNMQDTDEYKAGTKLSSFFMKRLQDLGLNYREEPMQENKKRKR</sequence>
<evidence type="ECO:0000256" key="4">
    <source>
        <dbReference type="ARBA" id="ARBA00022771"/>
    </source>
</evidence>
<evidence type="ECO:0000256" key="14">
    <source>
        <dbReference type="SAM" id="MobiDB-lite"/>
    </source>
</evidence>
<organism evidence="17 18">
    <name type="scientific">Penaeus vannamei</name>
    <name type="common">Whiteleg shrimp</name>
    <name type="synonym">Litopenaeus vannamei</name>
    <dbReference type="NCBI Taxonomy" id="6689"/>
    <lineage>
        <taxon>Eukaryota</taxon>
        <taxon>Metazoa</taxon>
        <taxon>Ecdysozoa</taxon>
        <taxon>Arthropoda</taxon>
        <taxon>Crustacea</taxon>
        <taxon>Multicrustacea</taxon>
        <taxon>Malacostraca</taxon>
        <taxon>Eumalacostraca</taxon>
        <taxon>Eucarida</taxon>
        <taxon>Decapoda</taxon>
        <taxon>Dendrobranchiata</taxon>
        <taxon>Penaeoidea</taxon>
        <taxon>Penaeidae</taxon>
        <taxon>Penaeus</taxon>
    </lineage>
</organism>
<name>A0A3R7MLP6_PENVA</name>
<evidence type="ECO:0000259" key="15">
    <source>
        <dbReference type="PROSITE" id="PS50014"/>
    </source>
</evidence>
<evidence type="ECO:0000256" key="5">
    <source>
        <dbReference type="ARBA" id="ARBA00022833"/>
    </source>
</evidence>
<keyword evidence="8 12" id="KW-0103">Bromodomain</keyword>
<dbReference type="Pfam" id="PF23011">
    <property type="entry name" value="PHD-1st_NSD"/>
    <property type="match status" value="1"/>
</dbReference>
<dbReference type="GO" id="GO:0008270">
    <property type="term" value="F:zinc ion binding"/>
    <property type="evidence" value="ECO:0007669"/>
    <property type="project" value="UniProtKB-KW"/>
</dbReference>
<dbReference type="GO" id="GO:0006338">
    <property type="term" value="P:chromatin remodeling"/>
    <property type="evidence" value="ECO:0007669"/>
    <property type="project" value="InterPro"/>
</dbReference>
<dbReference type="InterPro" id="IPR047171">
    <property type="entry name" value="BAZ1A"/>
</dbReference>
<dbReference type="Gene3D" id="1.20.920.10">
    <property type="entry name" value="Bromodomain-like"/>
    <property type="match status" value="1"/>
</dbReference>
<evidence type="ECO:0000259" key="16">
    <source>
        <dbReference type="PROSITE" id="PS50016"/>
    </source>
</evidence>
<keyword evidence="7" id="KW-0175">Coiled coil</keyword>
<dbReference type="PROSITE" id="PS00633">
    <property type="entry name" value="BROMODOMAIN_1"/>
    <property type="match status" value="1"/>
</dbReference>
<keyword evidence="6" id="KW-0805">Transcription regulation</keyword>
<reference evidence="17 18" key="2">
    <citation type="submission" date="2019-01" db="EMBL/GenBank/DDBJ databases">
        <title>The decoding of complex shrimp genome reveals the adaptation for benthos swimmer, frequently molting mechanism and breeding impact on genome.</title>
        <authorList>
            <person name="Sun Y."/>
            <person name="Gao Y."/>
            <person name="Yu Y."/>
        </authorList>
    </citation>
    <scope>NUCLEOTIDE SEQUENCE [LARGE SCALE GENOMIC DNA]</scope>
    <source>
        <tissue evidence="17">Muscle</tissue>
    </source>
</reference>
<gene>
    <name evidence="17" type="ORF">C7M84_021528</name>
</gene>
<evidence type="ECO:0000313" key="18">
    <source>
        <dbReference type="Proteomes" id="UP000283509"/>
    </source>
</evidence>
<dbReference type="FunFam" id="3.30.40.10:FF:000300">
    <property type="entry name" value="Bromodomain adjacent to zinc finger domain protein 1A"/>
    <property type="match status" value="1"/>
</dbReference>
<comment type="subcellular location">
    <subcellularLocation>
        <location evidence="1">Nucleus</location>
    </subcellularLocation>
</comment>
<dbReference type="GO" id="GO:0045740">
    <property type="term" value="P:positive regulation of DNA replication"/>
    <property type="evidence" value="ECO:0007669"/>
    <property type="project" value="TreeGrafter"/>
</dbReference>
<keyword evidence="10" id="KW-0539">Nucleus</keyword>
<comment type="caution">
    <text evidence="17">The sequence shown here is derived from an EMBL/GenBank/DDBJ whole genome shotgun (WGS) entry which is preliminary data.</text>
</comment>
<reference evidence="17 18" key="1">
    <citation type="submission" date="2018-04" db="EMBL/GenBank/DDBJ databases">
        <authorList>
            <person name="Zhang X."/>
            <person name="Yuan J."/>
            <person name="Li F."/>
            <person name="Xiang J."/>
        </authorList>
    </citation>
    <scope>NUCLEOTIDE SEQUENCE [LARGE SCALE GENOMIC DNA]</scope>
    <source>
        <tissue evidence="17">Muscle</tissue>
    </source>
</reference>
<dbReference type="SUPFAM" id="SSF47370">
    <property type="entry name" value="Bromodomain"/>
    <property type="match status" value="1"/>
</dbReference>
<dbReference type="AlphaFoldDB" id="A0A3R7MLP6"/>
<keyword evidence="3" id="KW-0479">Metal-binding</keyword>
<feature type="region of interest" description="Disordered" evidence="14">
    <location>
        <begin position="85"/>
        <end position="117"/>
    </location>
</feature>
<evidence type="ECO:0000256" key="2">
    <source>
        <dbReference type="ARBA" id="ARBA00022553"/>
    </source>
</evidence>
<dbReference type="PANTHER" id="PTHR46510:SF1">
    <property type="entry name" value="BROMODOMAIN ADJACENT TO ZINC FINGER DOMAIN PROTEIN 1A"/>
    <property type="match status" value="1"/>
</dbReference>
<evidence type="ECO:0000313" key="17">
    <source>
        <dbReference type="EMBL" id="ROT85038.1"/>
    </source>
</evidence>